<reference evidence="5" key="1">
    <citation type="submission" date="2017-04" db="EMBL/GenBank/DDBJ databases">
        <authorList>
            <person name="Varghese N."/>
            <person name="Submissions S."/>
        </authorList>
    </citation>
    <scope>NUCLEOTIDE SEQUENCE [LARGE SCALE GENOMIC DNA]</scope>
    <source>
        <strain evidence="5">DSM 20463</strain>
    </source>
</reference>
<dbReference type="Gene3D" id="3.40.630.10">
    <property type="entry name" value="Zn peptidases"/>
    <property type="match status" value="1"/>
</dbReference>
<feature type="binding site" evidence="2">
    <location>
        <position position="134"/>
    </location>
    <ligand>
        <name>Mn(2+)</name>
        <dbReference type="ChEBI" id="CHEBI:29035"/>
        <label>2</label>
    </ligand>
</feature>
<dbReference type="InterPro" id="IPR002933">
    <property type="entry name" value="Peptidase_M20"/>
</dbReference>
<evidence type="ECO:0000313" key="4">
    <source>
        <dbReference type="EMBL" id="SMB85062.1"/>
    </source>
</evidence>
<dbReference type="InterPro" id="IPR036264">
    <property type="entry name" value="Bact_exopeptidase_dim_dom"/>
</dbReference>
<keyword evidence="5" id="KW-1185">Reference proteome</keyword>
<dbReference type="GO" id="GO:0019877">
    <property type="term" value="P:diaminopimelate biosynthetic process"/>
    <property type="evidence" value="ECO:0007669"/>
    <property type="project" value="UniProtKB-ARBA"/>
</dbReference>
<feature type="binding site" evidence="2">
    <location>
        <position position="132"/>
    </location>
    <ligand>
        <name>Mn(2+)</name>
        <dbReference type="ChEBI" id="CHEBI:29035"/>
        <label>2</label>
    </ligand>
</feature>
<evidence type="ECO:0000256" key="2">
    <source>
        <dbReference type="PIRSR" id="PIRSR005962-1"/>
    </source>
</evidence>
<feature type="binding site" evidence="2">
    <location>
        <position position="392"/>
    </location>
    <ligand>
        <name>Mn(2+)</name>
        <dbReference type="ChEBI" id="CHEBI:29035"/>
        <label>2</label>
    </ligand>
</feature>
<keyword evidence="2" id="KW-0464">Manganese</keyword>
<accession>A0A1W1UVF2</accession>
<dbReference type="Pfam" id="PF01546">
    <property type="entry name" value="Peptidase_M20"/>
    <property type="match status" value="1"/>
</dbReference>
<keyword evidence="1 4" id="KW-0378">Hydrolase</keyword>
<feature type="domain" description="Peptidase M20 dimerisation" evidence="3">
    <location>
        <begin position="217"/>
        <end position="315"/>
    </location>
</feature>
<dbReference type="GO" id="GO:0046872">
    <property type="term" value="F:metal ion binding"/>
    <property type="evidence" value="ECO:0007669"/>
    <property type="project" value="UniProtKB-KW"/>
</dbReference>
<dbReference type="Pfam" id="PF07687">
    <property type="entry name" value="M20_dimer"/>
    <property type="match status" value="1"/>
</dbReference>
<comment type="cofactor">
    <cofactor evidence="2">
        <name>Mn(2+)</name>
        <dbReference type="ChEBI" id="CHEBI:29035"/>
    </cofactor>
    <text evidence="2">The Mn(2+) ion enhances activity.</text>
</comment>
<dbReference type="CDD" id="cd03886">
    <property type="entry name" value="M20_Acy1"/>
    <property type="match status" value="1"/>
</dbReference>
<dbReference type="STRING" id="573058.SAMN00017477_0749"/>
<dbReference type="SMR" id="A0A1W1UVF2"/>
<dbReference type="InterPro" id="IPR011650">
    <property type="entry name" value="Peptidase_M20_dimer"/>
</dbReference>
<dbReference type="SUPFAM" id="SSF55031">
    <property type="entry name" value="Bacterial exopeptidase dimerisation domain"/>
    <property type="match status" value="1"/>
</dbReference>
<name>A0A1W1UVF2_PEPAS</name>
<dbReference type="PANTHER" id="PTHR11014">
    <property type="entry name" value="PEPTIDASE M20 FAMILY MEMBER"/>
    <property type="match status" value="1"/>
</dbReference>
<dbReference type="Gene3D" id="3.30.70.360">
    <property type="match status" value="1"/>
</dbReference>
<evidence type="ECO:0000313" key="5">
    <source>
        <dbReference type="Proteomes" id="UP000192368"/>
    </source>
</evidence>
<evidence type="ECO:0000259" key="3">
    <source>
        <dbReference type="Pfam" id="PF07687"/>
    </source>
</evidence>
<dbReference type="PANTHER" id="PTHR11014:SF63">
    <property type="entry name" value="METALLOPEPTIDASE, PUTATIVE (AFU_ORTHOLOGUE AFUA_6G09600)-RELATED"/>
    <property type="match status" value="1"/>
</dbReference>
<dbReference type="AlphaFoldDB" id="A0A1W1UVF2"/>
<organism evidence="4 5">
    <name type="scientific">Peptoniphilus asaccharolyticus DSM 20463</name>
    <dbReference type="NCBI Taxonomy" id="573058"/>
    <lineage>
        <taxon>Bacteria</taxon>
        <taxon>Bacillati</taxon>
        <taxon>Bacillota</taxon>
        <taxon>Tissierellia</taxon>
        <taxon>Tissierellales</taxon>
        <taxon>Peptoniphilaceae</taxon>
        <taxon>Peptoniphilus</taxon>
    </lineage>
</organism>
<dbReference type="SUPFAM" id="SSF53187">
    <property type="entry name" value="Zn-dependent exopeptidases"/>
    <property type="match status" value="1"/>
</dbReference>
<feature type="binding site" evidence="2">
    <location>
        <position position="168"/>
    </location>
    <ligand>
        <name>Mn(2+)</name>
        <dbReference type="ChEBI" id="CHEBI:29035"/>
        <label>2</label>
    </ligand>
</feature>
<dbReference type="Proteomes" id="UP000192368">
    <property type="component" value="Unassembled WGS sequence"/>
</dbReference>
<protein>
    <submittedName>
        <fullName evidence="4">Amidohydrolase</fullName>
    </submittedName>
</protein>
<proteinExistence type="predicted"/>
<dbReference type="FunFam" id="3.30.70.360:FF:000001">
    <property type="entry name" value="N-acetyldiaminopimelate deacetylase"/>
    <property type="match status" value="1"/>
</dbReference>
<dbReference type="GO" id="GO:0050118">
    <property type="term" value="F:N-acetyldiaminopimelate deacetylase activity"/>
    <property type="evidence" value="ECO:0007669"/>
    <property type="project" value="UniProtKB-ARBA"/>
</dbReference>
<dbReference type="PIRSF" id="PIRSF005962">
    <property type="entry name" value="Pept_M20D_amidohydro"/>
    <property type="match status" value="1"/>
</dbReference>
<sequence>MFCLVTYILTQLISYEFIYVALVMINYLEEEMNIELTKAEENKILEFRHHMHEYPELSNMEFNTTKNIKEFLSTIDGVEIIPLDVQTGAVARIKGAKEGKTIGLRCDIDAISQTEKYDWEHKSKVNGVMHACGHDFHTASLLGAAIILSKLRSQMHGDAILLFQKAEETTTGAKEMIEAGLLEITKPDMFFGLHNWPLVPTGKVICKNGALMSAKTNFEIEIIGRGGHGSMPHLNIDPIVCTSAVIMSLQTVLSRNIDPFEQVVFSINYVNGGSKENLVVDNTIMTATIRSLSSEAMARAKERMERIVRDICSAYECDYKITYHEDIPLTFNSEEMYNLAVKAAEKIVGRDDIVNIKPTMASEDFAIIMQNVPSFMYWFGSGIVGEENQALHHSCYHAADSGIKTASEVLASAVITAQGL</sequence>
<evidence type="ECO:0000256" key="1">
    <source>
        <dbReference type="ARBA" id="ARBA00022801"/>
    </source>
</evidence>
<dbReference type="EMBL" id="FWWR01000009">
    <property type="protein sequence ID" value="SMB85062.1"/>
    <property type="molecule type" value="Genomic_DNA"/>
</dbReference>
<gene>
    <name evidence="4" type="ORF">SAMN00017477_0749</name>
</gene>
<feature type="binding site" evidence="2">
    <location>
        <position position="194"/>
    </location>
    <ligand>
        <name>Mn(2+)</name>
        <dbReference type="ChEBI" id="CHEBI:29035"/>
        <label>2</label>
    </ligand>
</feature>
<dbReference type="NCBIfam" id="TIGR01891">
    <property type="entry name" value="amidohydrolases"/>
    <property type="match status" value="1"/>
</dbReference>
<keyword evidence="2" id="KW-0479">Metal-binding</keyword>
<dbReference type="InterPro" id="IPR017439">
    <property type="entry name" value="Amidohydrolase"/>
</dbReference>